<dbReference type="STRING" id="101091.A0A1C7NSC1"/>
<dbReference type="PROSITE" id="PS50919">
    <property type="entry name" value="MIR"/>
    <property type="match status" value="1"/>
</dbReference>
<evidence type="ECO:0000256" key="7">
    <source>
        <dbReference type="SAM" id="Phobius"/>
    </source>
</evidence>
<dbReference type="GO" id="GO:0016020">
    <property type="term" value="C:membrane"/>
    <property type="evidence" value="ECO:0007669"/>
    <property type="project" value="UniProtKB-SubCell"/>
</dbReference>
<evidence type="ECO:0000256" key="1">
    <source>
        <dbReference type="ARBA" id="ARBA00004141"/>
    </source>
</evidence>
<proteinExistence type="predicted"/>
<dbReference type="PANTHER" id="PTHR13715">
    <property type="entry name" value="RYANODINE RECEPTOR AND IP3 RECEPTOR"/>
    <property type="match status" value="1"/>
</dbReference>
<keyword evidence="9" id="KW-0675">Receptor</keyword>
<dbReference type="Gene3D" id="2.80.10.50">
    <property type="match status" value="2"/>
</dbReference>
<dbReference type="SUPFAM" id="SSF100909">
    <property type="entry name" value="IP3 receptor type 1 binding core, domain 2"/>
    <property type="match status" value="1"/>
</dbReference>
<name>A0A1C7NSC1_9FUNG</name>
<evidence type="ECO:0000313" key="10">
    <source>
        <dbReference type="Proteomes" id="UP000093000"/>
    </source>
</evidence>
<dbReference type="InterPro" id="IPR015925">
    <property type="entry name" value="Ryanodine_IP3_receptor"/>
</dbReference>
<gene>
    <name evidence="9" type="primary">Itpr3</name>
    <name evidence="9" type="ORF">A0J61_00574</name>
</gene>
<keyword evidence="5 7" id="KW-0472">Membrane</keyword>
<accession>A0A1C7NSC1</accession>
<keyword evidence="2 7" id="KW-0812">Transmembrane</keyword>
<evidence type="ECO:0000256" key="6">
    <source>
        <dbReference type="SAM" id="Coils"/>
    </source>
</evidence>
<dbReference type="InterPro" id="IPR005821">
    <property type="entry name" value="Ion_trans_dom"/>
</dbReference>
<dbReference type="SUPFAM" id="SSF82109">
    <property type="entry name" value="MIR domain"/>
    <property type="match status" value="1"/>
</dbReference>
<dbReference type="InterPro" id="IPR036300">
    <property type="entry name" value="MIR_dom_sf"/>
</dbReference>
<feature type="transmembrane region" description="Helical" evidence="7">
    <location>
        <begin position="2356"/>
        <end position="2375"/>
    </location>
</feature>
<dbReference type="Pfam" id="PF02815">
    <property type="entry name" value="MIR"/>
    <property type="match status" value="1"/>
</dbReference>
<comment type="subcellular location">
    <subcellularLocation>
        <location evidence="1">Membrane</location>
        <topology evidence="1">Multi-pass membrane protein</topology>
    </subcellularLocation>
</comment>
<evidence type="ECO:0000256" key="2">
    <source>
        <dbReference type="ARBA" id="ARBA00022692"/>
    </source>
</evidence>
<dbReference type="InterPro" id="IPR013662">
    <property type="entry name" value="RIH_assoc-dom"/>
</dbReference>
<comment type="caution">
    <text evidence="9">The sequence shown here is derived from an EMBL/GenBank/DDBJ whole genome shotgun (WGS) entry which is preliminary data.</text>
</comment>
<feature type="transmembrane region" description="Helical" evidence="7">
    <location>
        <begin position="2232"/>
        <end position="2252"/>
    </location>
</feature>
<dbReference type="Gene3D" id="1.25.10.30">
    <property type="entry name" value="IP3 receptor type 1 binding core, RIH domain"/>
    <property type="match status" value="1"/>
</dbReference>
<dbReference type="SMART" id="SM00472">
    <property type="entry name" value="MIR"/>
    <property type="match status" value="2"/>
</dbReference>
<feature type="coiled-coil region" evidence="6">
    <location>
        <begin position="2488"/>
        <end position="2539"/>
    </location>
</feature>
<evidence type="ECO:0000313" key="9">
    <source>
        <dbReference type="EMBL" id="OBZ91366.1"/>
    </source>
</evidence>
<dbReference type="InterPro" id="IPR014821">
    <property type="entry name" value="Ins145_P3_rcpt"/>
</dbReference>
<dbReference type="Gene3D" id="1.10.287.70">
    <property type="match status" value="1"/>
</dbReference>
<organism evidence="9 10">
    <name type="scientific">Choanephora cucurbitarum</name>
    <dbReference type="NCBI Taxonomy" id="101091"/>
    <lineage>
        <taxon>Eukaryota</taxon>
        <taxon>Fungi</taxon>
        <taxon>Fungi incertae sedis</taxon>
        <taxon>Mucoromycota</taxon>
        <taxon>Mucoromycotina</taxon>
        <taxon>Mucoromycetes</taxon>
        <taxon>Mucorales</taxon>
        <taxon>Mucorineae</taxon>
        <taxon>Choanephoraceae</taxon>
        <taxon>Choanephoroideae</taxon>
        <taxon>Choanephora</taxon>
    </lineage>
</organism>
<keyword evidence="3" id="KW-0677">Repeat</keyword>
<evidence type="ECO:0000256" key="4">
    <source>
        <dbReference type="ARBA" id="ARBA00022989"/>
    </source>
</evidence>
<keyword evidence="6" id="KW-0175">Coiled coil</keyword>
<keyword evidence="10" id="KW-1185">Reference proteome</keyword>
<dbReference type="InterPro" id="IPR035910">
    <property type="entry name" value="RyR/IP3R_RIH_dom_sf"/>
</dbReference>
<dbReference type="GO" id="GO:0005216">
    <property type="term" value="F:monoatomic ion channel activity"/>
    <property type="evidence" value="ECO:0007669"/>
    <property type="project" value="InterPro"/>
</dbReference>
<dbReference type="OrthoDB" id="300855at2759"/>
<feature type="transmembrane region" description="Helical" evidence="7">
    <location>
        <begin position="2182"/>
        <end position="2202"/>
    </location>
</feature>
<dbReference type="GO" id="GO:0006816">
    <property type="term" value="P:calcium ion transport"/>
    <property type="evidence" value="ECO:0007669"/>
    <property type="project" value="InterPro"/>
</dbReference>
<evidence type="ECO:0000256" key="3">
    <source>
        <dbReference type="ARBA" id="ARBA00022737"/>
    </source>
</evidence>
<dbReference type="PANTHER" id="PTHR13715:SF99">
    <property type="entry name" value="INOSITOL 1,4,5-TRISPHOSPHATE RECEPTOR-LIKE PROTEIN A"/>
    <property type="match status" value="1"/>
</dbReference>
<protein>
    <submittedName>
        <fullName evidence="9">Inositol 1,4,5-trisphosphate receptor type 3</fullName>
    </submittedName>
</protein>
<dbReference type="EMBL" id="LUGH01000013">
    <property type="protein sequence ID" value="OBZ91366.1"/>
    <property type="molecule type" value="Genomic_DNA"/>
</dbReference>
<feature type="domain" description="MIR" evidence="8">
    <location>
        <begin position="368"/>
        <end position="416"/>
    </location>
</feature>
<dbReference type="Proteomes" id="UP000093000">
    <property type="component" value="Unassembled WGS sequence"/>
</dbReference>
<dbReference type="Pfam" id="PF00520">
    <property type="entry name" value="Ion_trans"/>
    <property type="match status" value="1"/>
</dbReference>
<evidence type="ECO:0000256" key="5">
    <source>
        <dbReference type="ARBA" id="ARBA00023136"/>
    </source>
</evidence>
<feature type="transmembrane region" description="Helical" evidence="7">
    <location>
        <begin position="2284"/>
        <end position="2302"/>
    </location>
</feature>
<dbReference type="Pfam" id="PF08454">
    <property type="entry name" value="RIH_assoc"/>
    <property type="match status" value="1"/>
</dbReference>
<dbReference type="InterPro" id="IPR016093">
    <property type="entry name" value="MIR_motif"/>
</dbReference>
<keyword evidence="4 7" id="KW-1133">Transmembrane helix</keyword>
<reference evidence="9 10" key="1">
    <citation type="submission" date="2016-03" db="EMBL/GenBank/DDBJ databases">
        <title>Choanephora cucurbitarum.</title>
        <authorList>
            <person name="Min B."/>
            <person name="Park H."/>
            <person name="Park J.-H."/>
            <person name="Shin H.-D."/>
            <person name="Choi I.-G."/>
        </authorList>
    </citation>
    <scope>NUCLEOTIDE SEQUENCE [LARGE SCALE GENOMIC DNA]</scope>
    <source>
        <strain evidence="9 10">KUS-F28377</strain>
    </source>
</reference>
<sequence>MSIYTSALPNNGQKKDNGKTNEALLRLGDEIIFHDYNNNVLTAQNPLETRACVRPDSSRNAMGTTVFRIEPQQSYAAQRELENFIDRDDYEVLKSKATREELKHLVFLEQKAAKETAQNESERDRLLGKPVLYGQIVQLFNRHFNKYLTVTGKTQRSSTHQNRLQVDLSNEWIGYFRIVPRYRIKYVGDTIRIGETIALQSVRPEGFLNVDYSKSEDGDEYQVFSHTQTCSWGMKLHYSPITDQDAKRVKFVNSGQYIRLYHKEIEAYLEAPAINGKRLSTGFLGENSIKIENVDTSGSSKVRWKKSIRIRHVVSRAYLSIDPTHVRIDVTKGKTTCTLKLVQYPVVPIDANQDTTLFELTPISAPTISSIPYGSMVRIKHVATGCWLHAPDSQEDTSQAIQTTQIHSSPINVAPLTLSPLLGSKRHSRFESTESSFTPLVDQAQYVEPLDAVEIMGNHWNPSATYHSISASHDFYYHDCFSITLVDQKMADKFNFVNEMVPTLHRYLSKNRLSEKEVYPVQDDEFESVSQVLGALIHFCTISKQDDPLKREGLPIVYHQALLKDVDIATLLVNIIMAPFDHKKRNSFKEKLSQHQQKRADGQMSEKEVSLEDVEYNPKLKKILKLAYHLLRAFLNRGPIIEQDSSENEETLERNKTYQLFTLNEFGYEGINLLIRHLNYGLGASDVLNRLLEAIEYKNMMSQSVLDSLVEKTLINVQHVVDALKSDNSWSKPIQKTDFSCIRLLSAVCYRAVAPTRANTTATSLLLRFRDKLSEDWFEVGDRSFIRMRLKEQSEVEIKIYNDIWRDLESLSEIQPNIFSFVEDALDLAYSLSSQTNTRIGTLISECISKEVCFQCLKNKKLPPTLRGKFCDLLRVLYVDNSRLEKVPLYDYTIYIKSIDLNSDQYPFGSSNIDSEFFQSLKHWIFGYLETQFHQYIESSEDVRFLSCVLKLIHVQLTLGFFHTTQDIAVLFHTLIQVLDGRTDARSEEHRKYMMDANMPRKWPERYELAEKKQLVMSTKIQILYIFDLIFDLRLRVRVSKLAQIWKSVLEDESAEYHTSPDSSGLKYILQVFDQTELRNREESLMPILKDMLKYQYAPLKHIAVVVMHRIFTDSEELFKKVKEAVILTDKEQHNTYLLIKDQLNRLQTLNLVNSDNEEQCLQHLSRLKDSIETLEKLLVVPLSGDQVSARYDESIYYRIFKSLDAHDILVGVLKSLQNIPAPYYHAYVASIVSCLRLLYSTMQHDKQFQSQFVLSHMDLLIELIQLSPLIAEIFALLCSSNSYISTHIKEEHITRIITASEGHQGEHLLVLHDLLYAQGKLVKRNQDIAMRFFMDHRHEFMPFDNVESLVQMHNSDYCINLISILATCGQGENMFGQSFARTVLTIQDIFRILHDSQVNIKLKAVILKFLASIYIEDVELPSNVLAYDSPDMLRLITMSEVALSQCLSGKHDEEFLRYIFHGIITFLKSIFEYHISIETVVDLEARFTQLVDQIVKLIPLAAHKEKDLQLVLGCLDSMINVAGFRGTIQPTLLRDTIRDATSTLDQLYARSHHSHSNLQDSDDRPVAKFIPIQDTANISFQKMFSDIEASASVKRYQKDEYRRLCSHFALSESNSDNNSNIKSLIIYLGTITTTSVNKRTEQYQVATIQLLKEISMKYIRKLWKINPNESLVEYEKLEEQKVKTQNTLNDLGCTLVAQHLLSSPRKQIFNAALKLLISLLDGGNKNVQDKLEEYFYSIREERFFYSFHQRLQSGISASKDMQIYLSRRMYKMNRQQYVLENLAQQRKKTLKKHKRDSSANFLDPNSLNNYKPILKYTPAGQLTHQEKEANAIYREITQIMVVSNDSASMHNSATKDLEVTRDAMRALQLMVEGHNLHLQTYLAKQPDNIKSFNIVLDVVEYFHAIVPLCNQKNIDLIIQVVDTITELAQGCLENQVTIFNNKIVNPVNVILRETYIGCDIDKSKVVICLLSLLEGGIENSETLYREMVESLDLSAVKSNMELIYNTNLPNLKSFEKLECGFLYCILIMTLHPALDPDQAALFLEGNKAFEYFQSHTGKIEILMDYGQEKQLTRVLFPIPEICRFLRKETRQRFLWNAKRESPSSKIEDFVQQSEIIIFEIENQAHISSSPYLSLLTMYSAFWWESAYGVTVLLNMLLMMYPDLLEVTLESKVHLLATVCRYFLGLLHLVLWLLLTAEFYLIRLPVLINRRYGSVSTDLISTFKATITESRFLYHIAMVVLSVVGLFYPGFYSVHLLDLLFRDSVLQGVISSITLNIHSISRTAVLGIIVIYIHSIIAYMYFRTEFDTSKGLFCGSLSECFITVLSHGVRSGGGIGDILEPDEHMRPSGWRTVFEMSFYLVVVVFLLNVIFGIIFDTFGHLRDGNYLLENIQMQQLSLKNLFPLFFFVERSSIQQDMKDSCFICSIPAVEFQRHTKKGFEDHVKNDHNIWQYLFFLVHLRNKDPTEYTGPESYVATCLRNGDYSCFPINKALGLKKEEQDDNERLEKLEETNQLLIKKLGKLEEQLEKLNENQPRSRQNSLMIQSFS</sequence>
<dbReference type="Pfam" id="PF08709">
    <property type="entry name" value="Ins145_P3_rec"/>
    <property type="match status" value="1"/>
</dbReference>
<dbReference type="InParanoid" id="A0A1C7NSC1"/>
<evidence type="ECO:0000259" key="8">
    <source>
        <dbReference type="PROSITE" id="PS50919"/>
    </source>
</evidence>